<accession>A0A815RTF8</accession>
<evidence type="ECO:0000313" key="2">
    <source>
        <dbReference type="EMBL" id="CAF1481080.1"/>
    </source>
</evidence>
<evidence type="ECO:0000313" key="4">
    <source>
        <dbReference type="Proteomes" id="UP000663829"/>
    </source>
</evidence>
<dbReference type="EMBL" id="CAJNOQ010021132">
    <property type="protein sequence ID" value="CAF1481080.1"/>
    <property type="molecule type" value="Genomic_DNA"/>
</dbReference>
<gene>
    <name evidence="2" type="ORF">GPM918_LOCUS35843</name>
    <name evidence="3" type="ORF">SRO942_LOCUS36566</name>
</gene>
<proteinExistence type="predicted"/>
<dbReference type="EMBL" id="CAJOBC010086612">
    <property type="protein sequence ID" value="CAF4346117.1"/>
    <property type="molecule type" value="Genomic_DNA"/>
</dbReference>
<dbReference type="Proteomes" id="UP000663829">
    <property type="component" value="Unassembled WGS sequence"/>
</dbReference>
<evidence type="ECO:0000313" key="3">
    <source>
        <dbReference type="EMBL" id="CAF4346117.1"/>
    </source>
</evidence>
<protein>
    <submittedName>
        <fullName evidence="2">Uncharacterized protein</fullName>
    </submittedName>
</protein>
<sequence length="201" mass="22113">MSLDLFCKDLIPDLVYRNFVLEKSASIRETATTSFATGPRSSFRRQQGPPNAAARFTSNRSSTITNENLSPLILPRSPSSLSLQAAGSLYEYKPKFAQYKNANTGAIVINQRDNAHNHTTLLSSGLHDNLQPVHHQKVAPALSAAVGQSTRQQQQINRSISAPNTSLTHHQQMVTLQTQTIAIVVPRILQYIPASSMNNNH</sequence>
<name>A0A815RTF8_9BILA</name>
<dbReference type="AlphaFoldDB" id="A0A815RTF8"/>
<evidence type="ECO:0000256" key="1">
    <source>
        <dbReference type="SAM" id="MobiDB-lite"/>
    </source>
</evidence>
<feature type="compositionally biased region" description="Polar residues" evidence="1">
    <location>
        <begin position="36"/>
        <end position="49"/>
    </location>
</feature>
<organism evidence="2 4">
    <name type="scientific">Didymodactylos carnosus</name>
    <dbReference type="NCBI Taxonomy" id="1234261"/>
    <lineage>
        <taxon>Eukaryota</taxon>
        <taxon>Metazoa</taxon>
        <taxon>Spiralia</taxon>
        <taxon>Gnathifera</taxon>
        <taxon>Rotifera</taxon>
        <taxon>Eurotatoria</taxon>
        <taxon>Bdelloidea</taxon>
        <taxon>Philodinida</taxon>
        <taxon>Philodinidae</taxon>
        <taxon>Didymodactylos</taxon>
    </lineage>
</organism>
<reference evidence="2" key="1">
    <citation type="submission" date="2021-02" db="EMBL/GenBank/DDBJ databases">
        <authorList>
            <person name="Nowell W R."/>
        </authorList>
    </citation>
    <scope>NUCLEOTIDE SEQUENCE</scope>
</reference>
<feature type="region of interest" description="Disordered" evidence="1">
    <location>
        <begin position="36"/>
        <end position="61"/>
    </location>
</feature>
<dbReference type="Proteomes" id="UP000681722">
    <property type="component" value="Unassembled WGS sequence"/>
</dbReference>
<keyword evidence="4" id="KW-1185">Reference proteome</keyword>
<comment type="caution">
    <text evidence="2">The sequence shown here is derived from an EMBL/GenBank/DDBJ whole genome shotgun (WGS) entry which is preliminary data.</text>
</comment>